<reference evidence="2" key="6">
    <citation type="journal article" date="2002" name="Nature">
        <title>Analysis of the mouse transcriptome based on functional annotation of 60,770 full-length cDNAs.</title>
        <authorList>
            <consortium name="The FANTOM Consortium and the RIKEN Genome Exploration Research Group Phase I and II Team"/>
        </authorList>
    </citation>
    <scope>NUCLEOTIDE SEQUENCE</scope>
    <source>
        <strain evidence="2">C57BL/6J</strain>
        <tissue evidence="2">Colon</tissue>
    </source>
</reference>
<reference evidence="2" key="8">
    <citation type="journal article" date="2005" name="Science">
        <title>Antisense Transcription in the Mammalian Transcriptome.</title>
        <authorList>
            <consortium name="RIKEN Genome Exploration Research Group and Genome Science Group (Genome Network Project Core Group) and the FANTOM Consortium"/>
        </authorList>
    </citation>
    <scope>NUCLEOTIDE SEQUENCE</scope>
    <source>
        <strain evidence="2">C57BL/6J</strain>
        <tissue evidence="2">Colon</tissue>
    </source>
</reference>
<gene>
    <name evidence="3" type="primary">Hottip</name>
    <name evidence="3" type="synonym">Gm15053</name>
    <name evidence="3" type="synonym">OTTMUSG00000018874</name>
</gene>
<proteinExistence type="evidence at transcript level"/>
<protein>
    <submittedName>
        <fullName evidence="2">Uncharacterized protein</fullName>
    </submittedName>
</protein>
<dbReference type="MGI" id="MGI:3642509">
    <property type="gene designation" value="Hottip"/>
</dbReference>
<evidence type="ECO:0000313" key="2">
    <source>
        <dbReference type="EMBL" id="BAC28329.1"/>
    </source>
</evidence>
<dbReference type="AGR" id="MGI:3642509"/>
<name>Q8CCA9_MOUSE</name>
<reference evidence="2" key="2">
    <citation type="journal article" date="2000" name="Genome Res.">
        <title>Normalization and subtraction of cap-trapper-selected cDNAs to prepare full-length cDNA libraries for rapid discovery of new genes.</title>
        <authorList>
            <person name="Carninci P."/>
            <person name="Shibata Y."/>
            <person name="Hayatsu N."/>
            <person name="Sugahara Y."/>
            <person name="Shibata K."/>
            <person name="Itoh M."/>
            <person name="Konno H."/>
            <person name="Okazaki Y."/>
            <person name="Muramatsu M."/>
            <person name="Hayashizaki Y."/>
        </authorList>
    </citation>
    <scope>NUCLEOTIDE SEQUENCE</scope>
    <source>
        <strain evidence="2">C57BL/6J</strain>
        <tissue evidence="2">Colon</tissue>
    </source>
</reference>
<evidence type="ECO:0000313" key="3">
    <source>
        <dbReference type="MGI" id="MGI:3642509"/>
    </source>
</evidence>
<evidence type="ECO:0000256" key="1">
    <source>
        <dbReference type="SAM" id="Phobius"/>
    </source>
</evidence>
<dbReference type="AlphaFoldDB" id="Q8CCA9"/>
<feature type="non-terminal residue" evidence="2">
    <location>
        <position position="1"/>
    </location>
</feature>
<accession>Q8CCA9</accession>
<reference evidence="2" key="1">
    <citation type="journal article" date="1999" name="Methods Enzymol.">
        <title>High-efficiency full-length cDNA cloning.</title>
        <authorList>
            <person name="Carninci P."/>
            <person name="Hayashizaki Y."/>
        </authorList>
    </citation>
    <scope>NUCLEOTIDE SEQUENCE</scope>
    <source>
        <strain evidence="2">C57BL/6J</strain>
        <tissue evidence="2">Colon</tissue>
    </source>
</reference>
<reference evidence="2" key="7">
    <citation type="journal article" date="2005" name="Science">
        <title>The Transcriptional Landscape of the Mammalian Genome.</title>
        <authorList>
            <consortium name="The FANTOM Consortium"/>
            <consortium name="Riken Genome Exploration Research Group and Genome Science Group (Genome Network Project Core Group)"/>
        </authorList>
    </citation>
    <scope>NUCLEOTIDE SEQUENCE</scope>
    <source>
        <strain evidence="2">C57BL/6J</strain>
        <tissue evidence="2">Colon</tissue>
    </source>
</reference>
<sequence>NSDKETKYGSRLQFSETLGDSRAVYIQVRHAGGQGQVESCCLVSVRNYNESPETEPTAHLPSLSIPPSFAIWLLALFGFSASFFFPSLFVEFWGRCLQAGLVLFCRPPCS</sequence>
<dbReference type="EMBL" id="AK033508">
    <property type="protein sequence ID" value="BAC28329.1"/>
    <property type="molecule type" value="mRNA"/>
</dbReference>
<feature type="transmembrane region" description="Helical" evidence="1">
    <location>
        <begin position="69"/>
        <end position="90"/>
    </location>
</feature>
<reference evidence="2" key="3">
    <citation type="journal article" date="2000" name="Genome Res.">
        <title>RIKEN integrated sequence analysis (RISA) system--384-format sequencing pipeline with 384 multicapillary sequencer.</title>
        <authorList>
            <person name="Shibata K."/>
            <person name="Itoh M."/>
            <person name="Aizawa K."/>
            <person name="Nagaoka S."/>
            <person name="Sasaki N."/>
            <person name="Carninci P."/>
            <person name="Konno H."/>
            <person name="Akiyama J."/>
            <person name="Nishi K."/>
            <person name="Kitsunai T."/>
            <person name="Tashiro H."/>
            <person name="Itoh M."/>
            <person name="Sumi N."/>
            <person name="Ishii Y."/>
            <person name="Nakamura S."/>
            <person name="Hazama M."/>
            <person name="Nishine T."/>
            <person name="Harada A."/>
            <person name="Yamamoto R."/>
            <person name="Matsumoto H."/>
            <person name="Sakaguchi S."/>
            <person name="Ikegami T."/>
            <person name="Kashiwagi K."/>
            <person name="Fujiwake S."/>
            <person name="Inoue K."/>
            <person name="Togawa Y."/>
            <person name="Izawa M."/>
            <person name="Ohara E."/>
            <person name="Watahiki M."/>
            <person name="Yoneda Y."/>
            <person name="Ishikawa T."/>
            <person name="Ozawa K."/>
            <person name="Tanaka T."/>
            <person name="Matsuura S."/>
            <person name="Kawai J."/>
            <person name="Okazaki Y."/>
            <person name="Muramatsu M."/>
            <person name="Inoue Y."/>
            <person name="Kira A."/>
            <person name="Hayashizaki Y."/>
        </authorList>
    </citation>
    <scope>NUCLEOTIDE SEQUENCE</scope>
    <source>
        <strain evidence="2">C57BL/6J</strain>
        <tissue evidence="2">Colon</tissue>
    </source>
</reference>
<reference evidence="2" key="4">
    <citation type="journal article" date="2001" name="Nature">
        <title>Functional annotation of a full-length mouse cDNA collection.</title>
        <authorList>
            <consortium name="The RIKEN Genome Exploration Research Group Phase II Team and the FANTOM Consortium"/>
        </authorList>
    </citation>
    <scope>NUCLEOTIDE SEQUENCE</scope>
    <source>
        <strain evidence="2">C57BL/6J</strain>
        <tissue evidence="2">Colon</tissue>
    </source>
</reference>
<keyword evidence="1" id="KW-0812">Transmembrane</keyword>
<keyword evidence="1" id="KW-0472">Membrane</keyword>
<keyword evidence="1" id="KW-1133">Transmembrane helix</keyword>
<organism evidence="2">
    <name type="scientific">Mus musculus</name>
    <name type="common">Mouse</name>
    <dbReference type="NCBI Taxonomy" id="10090"/>
    <lineage>
        <taxon>Eukaryota</taxon>
        <taxon>Metazoa</taxon>
        <taxon>Chordata</taxon>
        <taxon>Craniata</taxon>
        <taxon>Vertebrata</taxon>
        <taxon>Euteleostomi</taxon>
        <taxon>Mammalia</taxon>
        <taxon>Eutheria</taxon>
        <taxon>Euarchontoglires</taxon>
        <taxon>Glires</taxon>
        <taxon>Rodentia</taxon>
        <taxon>Myomorpha</taxon>
        <taxon>Muroidea</taxon>
        <taxon>Muridae</taxon>
        <taxon>Murinae</taxon>
        <taxon>Mus</taxon>
        <taxon>Mus</taxon>
    </lineage>
</organism>
<reference evidence="2" key="5">
    <citation type="submission" date="2001-07" db="EMBL/GenBank/DDBJ databases">
        <authorList>
            <person name="Adachi J."/>
            <person name="Aizawa K."/>
            <person name="Akimura T."/>
            <person name="Arakawa T."/>
            <person name="Bono H."/>
            <person name="Carninci P."/>
            <person name="Fukuda S."/>
            <person name="Furuno M."/>
            <person name="Hanagaki T."/>
            <person name="Hara A."/>
            <person name="Hashizume W."/>
            <person name="Hayashida K."/>
            <person name="Hayatsu N."/>
            <person name="Hiramoto K."/>
            <person name="Hiraoka T."/>
            <person name="Hirozane T."/>
            <person name="Hori F."/>
            <person name="Imotani K."/>
            <person name="Ishii Y."/>
            <person name="Itoh M."/>
            <person name="Kagawa I."/>
            <person name="Kasukawa T."/>
            <person name="Katoh H."/>
            <person name="Kawai J."/>
            <person name="Kojima Y."/>
            <person name="Kondo S."/>
            <person name="Konno H."/>
            <person name="Kouda M."/>
            <person name="Koya S."/>
            <person name="Kurihara C."/>
            <person name="Matsuyama T."/>
            <person name="Miyazaki A."/>
            <person name="Murata M."/>
            <person name="Nakamura M."/>
            <person name="Nishi K."/>
            <person name="Nomura K."/>
            <person name="Numazaki R."/>
            <person name="Ohno M."/>
            <person name="Ohsato N."/>
            <person name="Okazaki Y."/>
            <person name="Saito R."/>
            <person name="Saitoh H."/>
            <person name="Sakai C."/>
            <person name="Sakai K."/>
            <person name="Sakazume N."/>
            <person name="Sano H."/>
            <person name="Sasaki D."/>
            <person name="Shibata K."/>
            <person name="Shinagawa A."/>
            <person name="Shiraki T."/>
            <person name="Sogabe Y."/>
            <person name="Tagami M."/>
            <person name="Tagawa A."/>
            <person name="Takahashi F."/>
            <person name="Takaku-Akahira S."/>
            <person name="Takeda Y."/>
            <person name="Tanaka T."/>
            <person name="Tomaru A."/>
            <person name="Toya T."/>
            <person name="Yasunishi A."/>
            <person name="Muramatsu M."/>
            <person name="Hayashizaki Y."/>
        </authorList>
    </citation>
    <scope>NUCLEOTIDE SEQUENCE</scope>
    <source>
        <strain evidence="2">C57BL/6J</strain>
        <tissue evidence="2">Colon</tissue>
    </source>
</reference>